<protein>
    <submittedName>
        <fullName evidence="8">Heme exporter protein A</fullName>
    </submittedName>
</protein>
<dbReference type="PROSITE" id="PS00211">
    <property type="entry name" value="ABC_TRANSPORTER_1"/>
    <property type="match status" value="1"/>
</dbReference>
<dbReference type="InterPro" id="IPR005895">
    <property type="entry name" value="ABC_transptr_haem_export_CcmA"/>
</dbReference>
<evidence type="ECO:0000313" key="9">
    <source>
        <dbReference type="Proteomes" id="UP001205843"/>
    </source>
</evidence>
<evidence type="ECO:0000256" key="3">
    <source>
        <dbReference type="ARBA" id="ARBA00022748"/>
    </source>
</evidence>
<keyword evidence="5" id="KW-1278">Translocase</keyword>
<dbReference type="NCBIfam" id="TIGR01189">
    <property type="entry name" value="ccmA"/>
    <property type="match status" value="1"/>
</dbReference>
<gene>
    <name evidence="8" type="ORF">J2T57_003002</name>
</gene>
<accession>A0AAE3KH10</accession>
<evidence type="ECO:0000256" key="5">
    <source>
        <dbReference type="ARBA" id="ARBA00022967"/>
    </source>
</evidence>
<dbReference type="PANTHER" id="PTHR43499:SF1">
    <property type="entry name" value="ABC TRANSPORTER I FAMILY MEMBER 1"/>
    <property type="match status" value="1"/>
</dbReference>
<dbReference type="GO" id="GO:0022857">
    <property type="term" value="F:transmembrane transporter activity"/>
    <property type="evidence" value="ECO:0007669"/>
    <property type="project" value="InterPro"/>
</dbReference>
<proteinExistence type="predicted"/>
<evidence type="ECO:0000256" key="1">
    <source>
        <dbReference type="ARBA" id="ARBA00022448"/>
    </source>
</evidence>
<dbReference type="AlphaFoldDB" id="A0AAE3KH10"/>
<keyword evidence="6" id="KW-0472">Membrane</keyword>
<keyword evidence="1" id="KW-0813">Transport</keyword>
<keyword evidence="4" id="KW-0067">ATP-binding</keyword>
<dbReference type="GO" id="GO:0017004">
    <property type="term" value="P:cytochrome complex assembly"/>
    <property type="evidence" value="ECO:0007669"/>
    <property type="project" value="UniProtKB-KW"/>
</dbReference>
<keyword evidence="2" id="KW-0547">Nucleotide-binding</keyword>
<dbReference type="SUPFAM" id="SSF52540">
    <property type="entry name" value="P-loop containing nucleoside triphosphate hydrolases"/>
    <property type="match status" value="1"/>
</dbReference>
<dbReference type="InterPro" id="IPR017871">
    <property type="entry name" value="ABC_transporter-like_CS"/>
</dbReference>
<dbReference type="InterPro" id="IPR003439">
    <property type="entry name" value="ABC_transporter-like_ATP-bd"/>
</dbReference>
<evidence type="ECO:0000256" key="6">
    <source>
        <dbReference type="ARBA" id="ARBA00023136"/>
    </source>
</evidence>
<reference evidence="8" key="1">
    <citation type="submission" date="2022-03" db="EMBL/GenBank/DDBJ databases">
        <title>Genomic Encyclopedia of Type Strains, Phase III (KMG-III): the genomes of soil and plant-associated and newly described type strains.</title>
        <authorList>
            <person name="Whitman W."/>
        </authorList>
    </citation>
    <scope>NUCLEOTIDE SEQUENCE</scope>
    <source>
        <strain evidence="8">ANL 6-2</strain>
    </source>
</reference>
<organism evidence="8 9">
    <name type="scientific">Natronocella acetinitrilica</name>
    <dbReference type="NCBI Taxonomy" id="414046"/>
    <lineage>
        <taxon>Bacteria</taxon>
        <taxon>Pseudomonadati</taxon>
        <taxon>Pseudomonadota</taxon>
        <taxon>Gammaproteobacteria</taxon>
        <taxon>Chromatiales</taxon>
        <taxon>Ectothiorhodospiraceae</taxon>
        <taxon>Natronocella</taxon>
    </lineage>
</organism>
<dbReference type="EMBL" id="JALJXV010000007">
    <property type="protein sequence ID" value="MCP1675847.1"/>
    <property type="molecule type" value="Genomic_DNA"/>
</dbReference>
<dbReference type="Gene3D" id="3.40.50.300">
    <property type="entry name" value="P-loop containing nucleotide triphosphate hydrolases"/>
    <property type="match status" value="1"/>
</dbReference>
<feature type="domain" description="ABC transporter" evidence="7">
    <location>
        <begin position="6"/>
        <end position="206"/>
    </location>
</feature>
<dbReference type="GO" id="GO:0016887">
    <property type="term" value="F:ATP hydrolysis activity"/>
    <property type="evidence" value="ECO:0007669"/>
    <property type="project" value="InterPro"/>
</dbReference>
<comment type="caution">
    <text evidence="8">The sequence shown here is derived from an EMBL/GenBank/DDBJ whole genome shotgun (WGS) entry which is preliminary data.</text>
</comment>
<dbReference type="SMART" id="SM00382">
    <property type="entry name" value="AAA"/>
    <property type="match status" value="1"/>
</dbReference>
<evidence type="ECO:0000256" key="4">
    <source>
        <dbReference type="ARBA" id="ARBA00022840"/>
    </source>
</evidence>
<name>A0AAE3KH10_9GAMM</name>
<dbReference type="InterPro" id="IPR003593">
    <property type="entry name" value="AAA+_ATPase"/>
</dbReference>
<keyword evidence="3" id="KW-0201">Cytochrome c-type biogenesis</keyword>
<sequence>MQDIVFEADRLACIRGERMLFDGLSFRLEAGHGLLVTGHNGCGKTSLLRILCGLSLPEDGEVRWRGTDIREDRSAYFRDMAYIGHANGVKADLTVAENLRVSLALTTGGPMDLIDAALDDVGLVGLASEPAGALSAGQCRRLALARLLVSRAALWIVDEPFNALDQTGVLQVESLISRHLADGGLVIMTSHQPLKTLGDSLEQLRMAA</sequence>
<dbReference type="Pfam" id="PF00005">
    <property type="entry name" value="ABC_tran"/>
    <property type="match status" value="1"/>
</dbReference>
<dbReference type="GO" id="GO:0005524">
    <property type="term" value="F:ATP binding"/>
    <property type="evidence" value="ECO:0007669"/>
    <property type="project" value="UniProtKB-KW"/>
</dbReference>
<dbReference type="Proteomes" id="UP001205843">
    <property type="component" value="Unassembled WGS sequence"/>
</dbReference>
<dbReference type="PANTHER" id="PTHR43499">
    <property type="entry name" value="ABC TRANSPORTER I FAMILY MEMBER 1"/>
    <property type="match status" value="1"/>
</dbReference>
<evidence type="ECO:0000313" key="8">
    <source>
        <dbReference type="EMBL" id="MCP1675847.1"/>
    </source>
</evidence>
<evidence type="ECO:0000259" key="7">
    <source>
        <dbReference type="PROSITE" id="PS50893"/>
    </source>
</evidence>
<dbReference type="InterPro" id="IPR027417">
    <property type="entry name" value="P-loop_NTPase"/>
</dbReference>
<evidence type="ECO:0000256" key="2">
    <source>
        <dbReference type="ARBA" id="ARBA00022741"/>
    </source>
</evidence>
<dbReference type="PROSITE" id="PS50893">
    <property type="entry name" value="ABC_TRANSPORTER_2"/>
    <property type="match status" value="1"/>
</dbReference>
<keyword evidence="9" id="KW-1185">Reference proteome</keyword>
<dbReference type="RefSeq" id="WP_253479802.1">
    <property type="nucleotide sequence ID" value="NZ_JALJXV010000007.1"/>
</dbReference>
<dbReference type="NCBIfam" id="NF010061">
    <property type="entry name" value="PRK13538.1"/>
    <property type="match status" value="1"/>
</dbReference>